<dbReference type="PANTHER" id="PTHR31019">
    <property type="entry name" value="SMALL INTEGRAL MEMBRANE PROTEIN 14"/>
    <property type="match status" value="1"/>
</dbReference>
<gene>
    <name evidence="4" type="primary">CD034</name>
    <name evidence="6 7" type="synonym">LOC112690051</name>
    <name evidence="4" type="ORF">g.10402</name>
</gene>
<protein>
    <recommendedName>
        <fullName evidence="1">Small integral membrane protein 14</fullName>
    </recommendedName>
</protein>
<evidence type="ECO:0000256" key="3">
    <source>
        <dbReference type="SAM" id="Phobius"/>
    </source>
</evidence>
<reference evidence="4" key="1">
    <citation type="submission" date="2018-04" db="EMBL/GenBank/DDBJ databases">
        <title>Transcriptome assembly of Sipha flava.</title>
        <authorList>
            <person name="Scully E.D."/>
            <person name="Geib S.M."/>
            <person name="Palmer N.A."/>
            <person name="Koch K."/>
            <person name="Bradshaw J."/>
            <person name="Heng-Moss T."/>
            <person name="Sarath G."/>
        </authorList>
    </citation>
    <scope>NUCLEOTIDE SEQUENCE</scope>
</reference>
<accession>A0A2S2Q0P1</accession>
<dbReference type="EMBL" id="GGMS01002038">
    <property type="protein sequence ID" value="MBY71241.1"/>
    <property type="molecule type" value="Transcribed_RNA"/>
</dbReference>
<sequence>MSENDPCECYWNHELSMQRLLSLLRQSQSACTDIDCLEPVPRLDGPLASNGEETNFILLTGIWVVVALALYFMRPNPARTHDEAVKNLPGGSGNSGSDDPPPPSMGAQ</sequence>
<reference evidence="6 7" key="2">
    <citation type="submission" date="2025-04" db="UniProtKB">
        <authorList>
            <consortium name="RefSeq"/>
        </authorList>
    </citation>
    <scope>IDENTIFICATION</scope>
    <source>
        <tissue evidence="6 7">Whole body</tissue>
    </source>
</reference>
<feature type="region of interest" description="Disordered" evidence="2">
    <location>
        <begin position="81"/>
        <end position="108"/>
    </location>
</feature>
<evidence type="ECO:0000313" key="5">
    <source>
        <dbReference type="Proteomes" id="UP000694846"/>
    </source>
</evidence>
<feature type="compositionally biased region" description="Pro residues" evidence="2">
    <location>
        <begin position="99"/>
        <end position="108"/>
    </location>
</feature>
<evidence type="ECO:0000256" key="1">
    <source>
        <dbReference type="ARBA" id="ARBA00017902"/>
    </source>
</evidence>
<dbReference type="InterPro" id="IPR020309">
    <property type="entry name" value="Smim-14"/>
</dbReference>
<dbReference type="RefSeq" id="XP_025419735.1">
    <property type="nucleotide sequence ID" value="XM_025563950.1"/>
</dbReference>
<keyword evidence="3" id="KW-1133">Transmembrane helix</keyword>
<feature type="transmembrane region" description="Helical" evidence="3">
    <location>
        <begin position="56"/>
        <end position="73"/>
    </location>
</feature>
<evidence type="ECO:0000256" key="2">
    <source>
        <dbReference type="SAM" id="MobiDB-lite"/>
    </source>
</evidence>
<evidence type="ECO:0000313" key="7">
    <source>
        <dbReference type="RefSeq" id="XP_025419736.1"/>
    </source>
</evidence>
<evidence type="ECO:0000313" key="4">
    <source>
        <dbReference type="EMBL" id="MBY71241.1"/>
    </source>
</evidence>
<name>A0A2S2Q0P1_9HEMI</name>
<dbReference type="GO" id="GO:0005783">
    <property type="term" value="C:endoplasmic reticulum"/>
    <property type="evidence" value="ECO:0007669"/>
    <property type="project" value="TreeGrafter"/>
</dbReference>
<keyword evidence="3" id="KW-0812">Transmembrane</keyword>
<dbReference type="Proteomes" id="UP000694846">
    <property type="component" value="Unplaced"/>
</dbReference>
<organism evidence="4">
    <name type="scientific">Sipha flava</name>
    <name type="common">yellow sugarcane aphid</name>
    <dbReference type="NCBI Taxonomy" id="143950"/>
    <lineage>
        <taxon>Eukaryota</taxon>
        <taxon>Metazoa</taxon>
        <taxon>Ecdysozoa</taxon>
        <taxon>Arthropoda</taxon>
        <taxon>Hexapoda</taxon>
        <taxon>Insecta</taxon>
        <taxon>Pterygota</taxon>
        <taxon>Neoptera</taxon>
        <taxon>Paraneoptera</taxon>
        <taxon>Hemiptera</taxon>
        <taxon>Sternorrhyncha</taxon>
        <taxon>Aphidomorpha</taxon>
        <taxon>Aphidoidea</taxon>
        <taxon>Aphididae</taxon>
        <taxon>Sipha</taxon>
    </lineage>
</organism>
<keyword evidence="3" id="KW-0472">Membrane</keyword>
<dbReference type="OrthoDB" id="10054061at2759"/>
<proteinExistence type="predicted"/>
<dbReference type="AlphaFoldDB" id="A0A2S2Q0P1"/>
<keyword evidence="5" id="KW-1185">Reference proteome</keyword>
<dbReference type="RefSeq" id="XP_025419736.1">
    <property type="nucleotide sequence ID" value="XM_025563951.1"/>
</dbReference>
<dbReference type="Pfam" id="PF11027">
    <property type="entry name" value="DUF2615"/>
    <property type="match status" value="1"/>
</dbReference>
<evidence type="ECO:0000313" key="6">
    <source>
        <dbReference type="RefSeq" id="XP_025419735.1"/>
    </source>
</evidence>
<dbReference type="PANTHER" id="PTHR31019:SF1">
    <property type="entry name" value="SMALL INTEGRAL MEMBRANE PROTEIN 14"/>
    <property type="match status" value="1"/>
</dbReference>